<evidence type="ECO:0000256" key="7">
    <source>
        <dbReference type="ARBA" id="ARBA00023157"/>
    </source>
</evidence>
<comment type="catalytic activity">
    <reaction evidence="9">
        <text>N(4)-(alpha-D-Man-(1-&gt;2)-alpha-D-Man-(1-&gt;2)-alpha-D-Man-(1-&gt;3)-[alpha-D-Man-(1-&gt;2)-alpha-D-Man-(1-&gt;3)-[alpha-D-Man-(1-&gt;2)-alpha-D-Man-(1-&gt;6)]-alpha-D-Man-(1-&gt;6)]-beta-D-Man-(1-&gt;4)-beta-D-GlcNAc-(1-&gt;4)-beta-D-GlcNAc)-L-asparaginyl-[protein] (N-glucan mannose isomer 9A1,2,3B1,2,3) + 4 H2O = N(4)-(alpha-D-Man-(1-&gt;3)-[alpha-D-Man-(1-&gt;3)-[alpha-D-Man-(1-&gt;6)]-alpha-D-Man-(1-&gt;6)]-beta-D-Man-(1-&gt;4)-beta-D-GlcNAc-(1-&gt;4)-beta-D-GlcNAc)-L-asparaginyl-[protein] (N-glucan mannose isomer 5A1,2) + 4 beta-D-mannose</text>
        <dbReference type="Rhea" id="RHEA:56008"/>
        <dbReference type="Rhea" id="RHEA-COMP:14356"/>
        <dbReference type="Rhea" id="RHEA-COMP:14367"/>
        <dbReference type="ChEBI" id="CHEBI:15377"/>
        <dbReference type="ChEBI" id="CHEBI:28563"/>
        <dbReference type="ChEBI" id="CHEBI:59087"/>
        <dbReference type="ChEBI" id="CHEBI:139493"/>
        <dbReference type="EC" id="3.2.1.113"/>
    </reaction>
</comment>
<keyword evidence="7 12" id="KW-1015">Disulfide bond</keyword>
<evidence type="ECO:0000256" key="2">
    <source>
        <dbReference type="ARBA" id="ARBA00004922"/>
    </source>
</evidence>
<evidence type="ECO:0000256" key="11">
    <source>
        <dbReference type="PIRSR" id="PIRSR601382-2"/>
    </source>
</evidence>
<sequence length="627" mass="70210">MPPKRKDAKSAPPPSPAPPQPRLAPAAAPTPARRSPLRLLVLLGRIALCAAALVILWKRLHPIPTAVDLAQDPHRVTYQQIRLDQDKRDAHSYKAYERDAFGFDDYHPISHHGSNMSPVSGPIGYFIIDSLDSLWITGMMDEYNKARNWVEGLSFDLDDKFHTFEITIRVLGGLLSAYHLSGETDTMLLDKAVDLADRLLPAFETPSGLPTSFVNLAKRVGIPDPDNHGLTSLELKYLSELTGNPIYWQKAAKVLLPSPGACPELANPLIPILRTHETAGHARDPRRPVQRRTRPHLPAVCPLHSNFPSSFPDPLLKRNSPDTGQFVPSDIRLGSRGDSYYEYLSKQYLQTNRTEPVYKEMHDEAMGGIKRHLLKMSHGGLWYTNHLVCFLPASLLLGTTLAQSPLPPDESAFDERQTDDWFAGKELLRTCVDTYVRSKTGLAPEVRPSTCHPFSSPLSLAPFPSSPSTRSPTAHPSPNEQIVNFHRTAAAARKEGRDWFINSRARAAPNPPIDARNILRPETVESLFVGWRLTGDPIYREWGWTIFQSFVKHCRLPDGGFASILDVDQVPVKYEDRMETFWISETLKYLYLLFSGPDVLPLDQYVFNTEAHPLPVFTPTVVEAGLE</sequence>
<dbReference type="PANTHER" id="PTHR11742:SF55">
    <property type="entry name" value="ENDOPLASMIC RETICULUM MANNOSYL-OLIGOSACCHARIDE 1,2-ALPHA-MANNOSIDASE"/>
    <property type="match status" value="1"/>
</dbReference>
<evidence type="ECO:0000256" key="15">
    <source>
        <dbReference type="SAM" id="Phobius"/>
    </source>
</evidence>
<dbReference type="GO" id="GO:0005509">
    <property type="term" value="F:calcium ion binding"/>
    <property type="evidence" value="ECO:0007669"/>
    <property type="project" value="InterPro"/>
</dbReference>
<comment type="similarity">
    <text evidence="3 13">Belongs to the glycosyl hydrolase 47 family.</text>
</comment>
<dbReference type="Pfam" id="PF01532">
    <property type="entry name" value="Glyco_hydro_47"/>
    <property type="match status" value="1"/>
</dbReference>
<evidence type="ECO:0000256" key="8">
    <source>
        <dbReference type="ARBA" id="ARBA00047669"/>
    </source>
</evidence>
<dbReference type="OrthoDB" id="8118055at2759"/>
<dbReference type="EC" id="3.2.1.-" evidence="13"/>
<feature type="compositionally biased region" description="Pro residues" evidence="14">
    <location>
        <begin position="11"/>
        <end position="22"/>
    </location>
</feature>
<dbReference type="PRINTS" id="PR00747">
    <property type="entry name" value="GLYHDRLASE47"/>
</dbReference>
<evidence type="ECO:0000256" key="3">
    <source>
        <dbReference type="ARBA" id="ARBA00007658"/>
    </source>
</evidence>
<feature type="active site" description="Proton donor" evidence="10">
    <location>
        <position position="445"/>
    </location>
</feature>
<dbReference type="InterPro" id="IPR050749">
    <property type="entry name" value="Glycosyl_Hydrolase_47"/>
</dbReference>
<proteinExistence type="inferred from homology"/>
<gene>
    <name evidence="16" type="primary">SPOSA6832_04020</name>
</gene>
<feature type="active site" description="Proton donor" evidence="10">
    <location>
        <position position="165"/>
    </location>
</feature>
<dbReference type="InterPro" id="IPR012341">
    <property type="entry name" value="6hp_glycosidase-like_sf"/>
</dbReference>
<accession>A0A0D6ERR0</accession>
<keyword evidence="13" id="KW-0326">Glycosidase</keyword>
<dbReference type="InterPro" id="IPR001382">
    <property type="entry name" value="Glyco_hydro_47"/>
</dbReference>
<feature type="active site" evidence="10">
    <location>
        <position position="338"/>
    </location>
</feature>
<dbReference type="Proteomes" id="UP000243876">
    <property type="component" value="Unassembled WGS sequence"/>
</dbReference>
<keyword evidence="15" id="KW-0472">Membrane</keyword>
<dbReference type="Gene3D" id="1.50.10.10">
    <property type="match status" value="2"/>
</dbReference>
<evidence type="ECO:0000256" key="5">
    <source>
        <dbReference type="ARBA" id="ARBA00022801"/>
    </source>
</evidence>
<keyword evidence="17" id="KW-1185">Reference proteome</keyword>
<feature type="disulfide bond" evidence="12">
    <location>
        <begin position="389"/>
        <end position="431"/>
    </location>
</feature>
<dbReference type="PANTHER" id="PTHR11742">
    <property type="entry name" value="MANNOSYL-OLIGOSACCHARIDE ALPHA-1,2-MANNOSIDASE-RELATED"/>
    <property type="match status" value="1"/>
</dbReference>
<name>A0A0D6ERR0_SPOSA</name>
<protein>
    <recommendedName>
        <fullName evidence="13">alpha-1,2-Mannosidase</fullName>
        <ecNumber evidence="13">3.2.1.-</ecNumber>
    </recommendedName>
</protein>
<keyword evidence="15" id="KW-1133">Transmembrane helix</keyword>
<dbReference type="GO" id="GO:0005975">
    <property type="term" value="P:carbohydrate metabolic process"/>
    <property type="evidence" value="ECO:0007669"/>
    <property type="project" value="InterPro"/>
</dbReference>
<evidence type="ECO:0000256" key="9">
    <source>
        <dbReference type="ARBA" id="ARBA00048605"/>
    </source>
</evidence>
<feature type="binding site" evidence="11">
    <location>
        <position position="609"/>
    </location>
    <ligand>
        <name>Ca(2+)</name>
        <dbReference type="ChEBI" id="CHEBI:29108"/>
    </ligand>
</feature>
<evidence type="ECO:0000256" key="13">
    <source>
        <dbReference type="RuleBase" id="RU361193"/>
    </source>
</evidence>
<reference evidence="17" key="1">
    <citation type="submission" date="2015-02" db="EMBL/GenBank/DDBJ databases">
        <authorList>
            <person name="Gon?alves P."/>
        </authorList>
    </citation>
    <scope>NUCLEOTIDE SEQUENCE [LARGE SCALE GENOMIC DNA]</scope>
</reference>
<dbReference type="InterPro" id="IPR036026">
    <property type="entry name" value="Seven-hairpin_glycosidases"/>
</dbReference>
<dbReference type="GO" id="GO:0005783">
    <property type="term" value="C:endoplasmic reticulum"/>
    <property type="evidence" value="ECO:0007669"/>
    <property type="project" value="TreeGrafter"/>
</dbReference>
<dbReference type="GO" id="GO:0016020">
    <property type="term" value="C:membrane"/>
    <property type="evidence" value="ECO:0007669"/>
    <property type="project" value="InterPro"/>
</dbReference>
<evidence type="ECO:0000313" key="17">
    <source>
        <dbReference type="Proteomes" id="UP000243876"/>
    </source>
</evidence>
<keyword evidence="5 13" id="KW-0378">Hydrolase</keyword>
<evidence type="ECO:0000256" key="10">
    <source>
        <dbReference type="PIRSR" id="PIRSR601382-1"/>
    </source>
</evidence>
<organism evidence="16 17">
    <name type="scientific">Sporidiobolus salmonicolor</name>
    <name type="common">Yeast-like fungus</name>
    <name type="synonym">Sporobolomyces salmonicolor</name>
    <dbReference type="NCBI Taxonomy" id="5005"/>
    <lineage>
        <taxon>Eukaryota</taxon>
        <taxon>Fungi</taxon>
        <taxon>Dikarya</taxon>
        <taxon>Basidiomycota</taxon>
        <taxon>Pucciniomycotina</taxon>
        <taxon>Microbotryomycetes</taxon>
        <taxon>Sporidiobolales</taxon>
        <taxon>Sporidiobolaceae</taxon>
        <taxon>Sporobolomyces</taxon>
    </lineage>
</organism>
<evidence type="ECO:0000256" key="12">
    <source>
        <dbReference type="PIRSR" id="PIRSR601382-3"/>
    </source>
</evidence>
<evidence type="ECO:0000256" key="6">
    <source>
        <dbReference type="ARBA" id="ARBA00022837"/>
    </source>
</evidence>
<keyword evidence="15" id="KW-0812">Transmembrane</keyword>
<feature type="transmembrane region" description="Helical" evidence="15">
    <location>
        <begin position="39"/>
        <end position="57"/>
    </location>
</feature>
<evidence type="ECO:0000313" key="16">
    <source>
        <dbReference type="EMBL" id="CEQ42240.1"/>
    </source>
</evidence>
<keyword evidence="4 11" id="KW-0479">Metal-binding</keyword>
<comment type="catalytic activity">
    <reaction evidence="8">
        <text>N(4)-(alpha-D-Man-(1-&gt;2)-alpha-D-Man-(1-&gt;2)-alpha-D-Man-(1-&gt;3)-[alpha-D-Man-(1-&gt;3)-[alpha-D-Man-(1-&gt;2)-alpha-D-Man-(1-&gt;6)]-alpha-D-Man-(1-&gt;6)]-beta-D-Man-(1-&gt;4)-beta-D-GlcNAc-(1-&gt;4)-beta-D-GlcNAc)-L-asparaginyl-[protein] (N-glucan mannose isomer 8A1,2,3B1,3) + 3 H2O = N(4)-(alpha-D-Man-(1-&gt;3)-[alpha-D-Man-(1-&gt;3)-[alpha-D-Man-(1-&gt;6)]-alpha-D-Man-(1-&gt;6)]-beta-D-Man-(1-&gt;4)-beta-D-GlcNAc-(1-&gt;4)-beta-D-GlcNAc)-L-asparaginyl-[protein] (N-glucan mannose isomer 5A1,2) + 3 beta-D-mannose</text>
        <dbReference type="Rhea" id="RHEA:56028"/>
        <dbReference type="Rhea" id="RHEA-COMP:14358"/>
        <dbReference type="Rhea" id="RHEA-COMP:14367"/>
        <dbReference type="ChEBI" id="CHEBI:15377"/>
        <dbReference type="ChEBI" id="CHEBI:28563"/>
        <dbReference type="ChEBI" id="CHEBI:59087"/>
        <dbReference type="ChEBI" id="CHEBI:60628"/>
        <dbReference type="EC" id="3.2.1.113"/>
    </reaction>
</comment>
<dbReference type="EMBL" id="CENE01000022">
    <property type="protein sequence ID" value="CEQ42240.1"/>
    <property type="molecule type" value="Genomic_DNA"/>
</dbReference>
<evidence type="ECO:0000256" key="14">
    <source>
        <dbReference type="SAM" id="MobiDB-lite"/>
    </source>
</evidence>
<feature type="region of interest" description="Disordered" evidence="14">
    <location>
        <begin position="1"/>
        <end position="30"/>
    </location>
</feature>
<comment type="cofactor">
    <cofactor evidence="1 11">
        <name>Ca(2+)</name>
        <dbReference type="ChEBI" id="CHEBI:29108"/>
    </cofactor>
</comment>
<keyword evidence="6 11" id="KW-0106">Calcium</keyword>
<dbReference type="GO" id="GO:0004571">
    <property type="term" value="F:mannosyl-oligosaccharide 1,2-alpha-mannosidase activity"/>
    <property type="evidence" value="ECO:0007669"/>
    <property type="project" value="UniProtKB-EC"/>
</dbReference>
<comment type="pathway">
    <text evidence="2">Protein modification; protein glycosylation.</text>
</comment>
<dbReference type="AlphaFoldDB" id="A0A0D6ERR0"/>
<feature type="active site" evidence="10">
    <location>
        <position position="522"/>
    </location>
</feature>
<evidence type="ECO:0000256" key="1">
    <source>
        <dbReference type="ARBA" id="ARBA00001913"/>
    </source>
</evidence>
<evidence type="ECO:0000256" key="4">
    <source>
        <dbReference type="ARBA" id="ARBA00022723"/>
    </source>
</evidence>
<dbReference type="SUPFAM" id="SSF48225">
    <property type="entry name" value="Seven-hairpin glycosidases"/>
    <property type="match status" value="1"/>
</dbReference>
<dbReference type="GO" id="GO:0036503">
    <property type="term" value="P:ERAD pathway"/>
    <property type="evidence" value="ECO:0007669"/>
    <property type="project" value="UniProtKB-ARBA"/>
</dbReference>